<dbReference type="Gene3D" id="3.30.300.30">
    <property type="match status" value="1"/>
</dbReference>
<comment type="caution">
    <text evidence="7">The sequence shown here is derived from an EMBL/GenBank/DDBJ whole genome shotgun (WGS) entry which is preliminary data.</text>
</comment>
<sequence length="444" mass="48063">MKPNTDEAVAQSPSVEHVIMLERLGVDVEMEDGRDLTWAELRAKGEEAAPDGLACEDTASEDTVMIAYTSGTTGQPKGAVHVHGGLLVKLASEVAYQTDLHPDETLYWVTDMGWIMGPWEVVGACAQGATLVVYEGAPDWPEPDRVWASVERHRVNALGVSPTLIRSLKTHGDEHPARHDLSSLRVLASTGEPWNPEPYRWLSDVVGKGKVPIINISGGTEVGACFLSPYPTEEIKVCSLGGPSLGMDIDVFDEHGRPLRDEVGELVCKQAWPGMTRGIWGDPERYIETYWSTYEGVWRHGDWALIDEDGDWFLLGRSDDTINVAGKRLGPAEVESVLVSHPAVAECAVVGVPDQTKGEAVWCFCVSAGGVGEGTTEELRELVARELGRPFKPSRVVFVEALPKTRSAKILRRAVRAVAIGEDPGDLSSAENPQALEGISAALG</sequence>
<dbReference type="GO" id="GO:0003987">
    <property type="term" value="F:acetate-CoA ligase activity"/>
    <property type="evidence" value="ECO:0007669"/>
    <property type="project" value="UniProtKB-EC"/>
</dbReference>
<feature type="domain" description="AMP-dependent synthetase/ligase" evidence="5">
    <location>
        <begin position="12"/>
        <end position="280"/>
    </location>
</feature>
<gene>
    <name evidence="7" type="ORF">LCGC14_2130190</name>
</gene>
<evidence type="ECO:0000256" key="1">
    <source>
        <dbReference type="ARBA" id="ARBA00013275"/>
    </source>
</evidence>
<accession>A0A0F9ENU3</accession>
<dbReference type="GO" id="GO:0005524">
    <property type="term" value="F:ATP binding"/>
    <property type="evidence" value="ECO:0007669"/>
    <property type="project" value="UniProtKB-KW"/>
</dbReference>
<reference evidence="7" key="1">
    <citation type="journal article" date="2015" name="Nature">
        <title>Complex archaea that bridge the gap between prokaryotes and eukaryotes.</title>
        <authorList>
            <person name="Spang A."/>
            <person name="Saw J.H."/>
            <person name="Jorgensen S.L."/>
            <person name="Zaremba-Niedzwiedzka K."/>
            <person name="Martijn J."/>
            <person name="Lind A.E."/>
            <person name="van Eijk R."/>
            <person name="Schleper C."/>
            <person name="Guy L."/>
            <person name="Ettema T.J."/>
        </authorList>
    </citation>
    <scope>NUCLEOTIDE SEQUENCE</scope>
</reference>
<keyword evidence="3" id="KW-0547">Nucleotide-binding</keyword>
<evidence type="ECO:0000259" key="5">
    <source>
        <dbReference type="Pfam" id="PF00501"/>
    </source>
</evidence>
<organism evidence="7">
    <name type="scientific">marine sediment metagenome</name>
    <dbReference type="NCBI Taxonomy" id="412755"/>
    <lineage>
        <taxon>unclassified sequences</taxon>
        <taxon>metagenomes</taxon>
        <taxon>ecological metagenomes</taxon>
    </lineage>
</organism>
<dbReference type="InterPro" id="IPR020845">
    <property type="entry name" value="AMP-binding_CS"/>
</dbReference>
<dbReference type="EMBL" id="LAZR01026703">
    <property type="protein sequence ID" value="KKL67916.1"/>
    <property type="molecule type" value="Genomic_DNA"/>
</dbReference>
<dbReference type="PROSITE" id="PS00455">
    <property type="entry name" value="AMP_BINDING"/>
    <property type="match status" value="1"/>
</dbReference>
<keyword evidence="2" id="KW-0436">Ligase</keyword>
<protein>
    <recommendedName>
        <fullName evidence="1">acetate--CoA ligase</fullName>
        <ecNumber evidence="1">6.2.1.1</ecNumber>
    </recommendedName>
</protein>
<dbReference type="Gene3D" id="3.40.50.12780">
    <property type="entry name" value="N-terminal domain of ligase-like"/>
    <property type="match status" value="1"/>
</dbReference>
<dbReference type="Pfam" id="PF00501">
    <property type="entry name" value="AMP-binding"/>
    <property type="match status" value="1"/>
</dbReference>
<proteinExistence type="predicted"/>
<dbReference type="InterPro" id="IPR000873">
    <property type="entry name" value="AMP-dep_synth/lig_dom"/>
</dbReference>
<dbReference type="InterPro" id="IPR045851">
    <property type="entry name" value="AMP-bd_C_sf"/>
</dbReference>
<keyword evidence="4" id="KW-0067">ATP-binding</keyword>
<dbReference type="SUPFAM" id="SSF56801">
    <property type="entry name" value="Acetyl-CoA synthetase-like"/>
    <property type="match status" value="1"/>
</dbReference>
<evidence type="ECO:0000259" key="6">
    <source>
        <dbReference type="Pfam" id="PF13193"/>
    </source>
</evidence>
<evidence type="ECO:0000313" key="7">
    <source>
        <dbReference type="EMBL" id="KKL67916.1"/>
    </source>
</evidence>
<dbReference type="InterPro" id="IPR042099">
    <property type="entry name" value="ANL_N_sf"/>
</dbReference>
<dbReference type="InterPro" id="IPR025110">
    <property type="entry name" value="AMP-bd_C"/>
</dbReference>
<dbReference type="PANTHER" id="PTHR24095">
    <property type="entry name" value="ACETYL-COENZYME A SYNTHETASE"/>
    <property type="match status" value="1"/>
</dbReference>
<dbReference type="PANTHER" id="PTHR24095:SF14">
    <property type="entry name" value="ACETYL-COENZYME A SYNTHETASE 1"/>
    <property type="match status" value="1"/>
</dbReference>
<feature type="domain" description="AMP-binding enzyme C-terminal" evidence="6">
    <location>
        <begin position="333"/>
        <end position="409"/>
    </location>
</feature>
<evidence type="ECO:0000256" key="4">
    <source>
        <dbReference type="ARBA" id="ARBA00022840"/>
    </source>
</evidence>
<evidence type="ECO:0000256" key="3">
    <source>
        <dbReference type="ARBA" id="ARBA00022741"/>
    </source>
</evidence>
<dbReference type="AlphaFoldDB" id="A0A0F9ENU3"/>
<dbReference type="EC" id="6.2.1.1" evidence="1"/>
<dbReference type="GO" id="GO:0006085">
    <property type="term" value="P:acetyl-CoA biosynthetic process"/>
    <property type="evidence" value="ECO:0007669"/>
    <property type="project" value="TreeGrafter"/>
</dbReference>
<dbReference type="Pfam" id="PF13193">
    <property type="entry name" value="AMP-binding_C"/>
    <property type="match status" value="1"/>
</dbReference>
<name>A0A0F9ENU3_9ZZZZ</name>
<evidence type="ECO:0000256" key="2">
    <source>
        <dbReference type="ARBA" id="ARBA00022598"/>
    </source>
</evidence>